<comment type="caution">
    <text evidence="2">The sequence shown here is derived from an EMBL/GenBank/DDBJ whole genome shotgun (WGS) entry which is preliminary data.</text>
</comment>
<name>A0ABP7MA05_9ACTN</name>
<organism evidence="2 3">
    <name type="scientific">Streptomyces gulbargensis</name>
    <dbReference type="NCBI Taxonomy" id="364901"/>
    <lineage>
        <taxon>Bacteria</taxon>
        <taxon>Bacillati</taxon>
        <taxon>Actinomycetota</taxon>
        <taxon>Actinomycetes</taxon>
        <taxon>Kitasatosporales</taxon>
        <taxon>Streptomycetaceae</taxon>
        <taxon>Streptomyces</taxon>
    </lineage>
</organism>
<feature type="region of interest" description="Disordered" evidence="1">
    <location>
        <begin position="1"/>
        <end position="57"/>
    </location>
</feature>
<dbReference type="EMBL" id="BAABAJ010000008">
    <property type="protein sequence ID" value="GAA3918242.1"/>
    <property type="molecule type" value="Genomic_DNA"/>
</dbReference>
<keyword evidence="3" id="KW-1185">Reference proteome</keyword>
<evidence type="ECO:0000313" key="3">
    <source>
        <dbReference type="Proteomes" id="UP001501000"/>
    </source>
</evidence>
<sequence length="109" mass="11271">MSEQAAPDVVPVPATVVLPDGQEPQGGTTSGPLGGSLFRPQTNPGSPPDPKPPGTFTDGFIILGPRLARFREAPQSSRTPNPLAGGMELPEGTLLSVRFPIFTGSALRP</sequence>
<proteinExistence type="predicted"/>
<evidence type="ECO:0000256" key="1">
    <source>
        <dbReference type="SAM" id="MobiDB-lite"/>
    </source>
</evidence>
<gene>
    <name evidence="2" type="ORF">GCM10022244_29330</name>
</gene>
<feature type="compositionally biased region" description="Low complexity" evidence="1">
    <location>
        <begin position="1"/>
        <end position="17"/>
    </location>
</feature>
<dbReference type="Proteomes" id="UP001501000">
    <property type="component" value="Unassembled WGS sequence"/>
</dbReference>
<accession>A0ABP7MA05</accession>
<reference evidence="3" key="1">
    <citation type="journal article" date="2019" name="Int. J. Syst. Evol. Microbiol.">
        <title>The Global Catalogue of Microorganisms (GCM) 10K type strain sequencing project: providing services to taxonomists for standard genome sequencing and annotation.</title>
        <authorList>
            <consortium name="The Broad Institute Genomics Platform"/>
            <consortium name="The Broad Institute Genome Sequencing Center for Infectious Disease"/>
            <person name="Wu L."/>
            <person name="Ma J."/>
        </authorList>
    </citation>
    <scope>NUCLEOTIDE SEQUENCE [LARGE SCALE GENOMIC DNA]</scope>
    <source>
        <strain evidence="3">JCM 16956</strain>
    </source>
</reference>
<protein>
    <submittedName>
        <fullName evidence="2">Uncharacterized protein</fullName>
    </submittedName>
</protein>
<evidence type="ECO:0000313" key="2">
    <source>
        <dbReference type="EMBL" id="GAA3918242.1"/>
    </source>
</evidence>